<sequence>MLAGVVLYQAYLTRRDINIRHRAWIGRNSGEKLSLERYFIKMPISSYGPVPARDITITRYISENKGEKSFEKSDKEPFDMSPGETINLHLQISEDQYEKAVGSTIYFGWRIEYRTGNGSGVYEIDLRYKKGNNDVVTIKSR</sequence>
<evidence type="ECO:0000313" key="2">
    <source>
        <dbReference type="Proteomes" id="UP000000758"/>
    </source>
</evidence>
<dbReference type="KEGG" id="csy:CENSYa_0171"/>
<dbReference type="EMBL" id="DP000238">
    <property type="protein sequence ID" value="ABK76816.1"/>
    <property type="molecule type" value="Genomic_DNA"/>
</dbReference>
<protein>
    <submittedName>
        <fullName evidence="1">Uncharacterized protein</fullName>
    </submittedName>
</protein>
<evidence type="ECO:0000313" key="1">
    <source>
        <dbReference type="EMBL" id="ABK76816.1"/>
    </source>
</evidence>
<reference evidence="1 2" key="1">
    <citation type="journal article" date="2006" name="Proc. Natl. Acad. Sci. U.S.A.">
        <title>Genomic analysis of the uncultivated marine crenarchaeote Cenarchaeum symbiosum.</title>
        <authorList>
            <person name="Hallam S.J."/>
            <person name="Konstantinidis K.T."/>
            <person name="Putnam N."/>
            <person name="Schleper C."/>
            <person name="Watanabe Y."/>
            <person name="Sugahara J."/>
            <person name="Preston C."/>
            <person name="de la Torre J."/>
            <person name="Richardson P.M."/>
            <person name="DeLong E.F."/>
        </authorList>
    </citation>
    <scope>NUCLEOTIDE SEQUENCE [LARGE SCALE GENOMIC DNA]</scope>
    <source>
        <strain evidence="2">A</strain>
    </source>
</reference>
<proteinExistence type="predicted"/>
<keyword evidence="2" id="KW-1185">Reference proteome</keyword>
<dbReference type="EnsemblBacteria" id="ABK76816">
    <property type="protein sequence ID" value="ABK76816"/>
    <property type="gene ID" value="CENSYa_0171"/>
</dbReference>
<dbReference type="HOGENOM" id="CLU_1820937_0_0_2"/>
<organism evidence="1 2">
    <name type="scientific">Cenarchaeum symbiosum (strain A)</name>
    <dbReference type="NCBI Taxonomy" id="414004"/>
    <lineage>
        <taxon>Archaea</taxon>
        <taxon>Nitrososphaerota</taxon>
        <taxon>Candidatus Cenarchaeales</taxon>
        <taxon>Candidatus Cenarchaeaceae</taxon>
        <taxon>Candidatus Cenarchaeum</taxon>
    </lineage>
</organism>
<gene>
    <name evidence="1" type="ordered locus">CENSYa_0171</name>
</gene>
<dbReference type="AlphaFoldDB" id="A0RTZ9"/>
<name>A0RTZ9_CENSY</name>
<dbReference type="Proteomes" id="UP000000758">
    <property type="component" value="Chromosome"/>
</dbReference>
<accession>A0RTZ9</accession>